<keyword evidence="1" id="KW-0472">Membrane</keyword>
<dbReference type="InterPro" id="IPR008775">
    <property type="entry name" value="Phytyl_CoA_dOase-like"/>
</dbReference>
<dbReference type="AlphaFoldDB" id="A0A556MQ85"/>
<dbReference type="Pfam" id="PF05721">
    <property type="entry name" value="PhyH"/>
    <property type="match status" value="1"/>
</dbReference>
<evidence type="ECO:0000313" key="3">
    <source>
        <dbReference type="Proteomes" id="UP000316008"/>
    </source>
</evidence>
<dbReference type="Gene3D" id="2.60.120.620">
    <property type="entry name" value="q2cbj1_9rhob like domain"/>
    <property type="match status" value="1"/>
</dbReference>
<dbReference type="Proteomes" id="UP000316008">
    <property type="component" value="Unassembled WGS sequence"/>
</dbReference>
<dbReference type="EMBL" id="VLPL01000006">
    <property type="protein sequence ID" value="TSJ41992.1"/>
    <property type="molecule type" value="Genomic_DNA"/>
</dbReference>
<proteinExistence type="predicted"/>
<keyword evidence="1" id="KW-1133">Transmembrane helix</keyword>
<keyword evidence="3" id="KW-1185">Reference proteome</keyword>
<dbReference type="OrthoDB" id="9814777at2"/>
<evidence type="ECO:0000256" key="1">
    <source>
        <dbReference type="SAM" id="Phobius"/>
    </source>
</evidence>
<evidence type="ECO:0008006" key="4">
    <source>
        <dbReference type="Google" id="ProtNLM"/>
    </source>
</evidence>
<protein>
    <recommendedName>
        <fullName evidence="4">Phytanoyl-CoA dioxygenase family protein</fullName>
    </recommendedName>
</protein>
<comment type="caution">
    <text evidence="2">The sequence shown here is derived from an EMBL/GenBank/DDBJ whole genome shotgun (WGS) entry which is preliminary data.</text>
</comment>
<accession>A0A556MQ85</accession>
<name>A0A556MQ85_9FLAO</name>
<dbReference type="GO" id="GO:0016706">
    <property type="term" value="F:2-oxoglutarate-dependent dioxygenase activity"/>
    <property type="evidence" value="ECO:0007669"/>
    <property type="project" value="UniProtKB-ARBA"/>
</dbReference>
<gene>
    <name evidence="2" type="ORF">FO442_12945</name>
</gene>
<evidence type="ECO:0000313" key="2">
    <source>
        <dbReference type="EMBL" id="TSJ41992.1"/>
    </source>
</evidence>
<keyword evidence="1" id="KW-0812">Transmembrane</keyword>
<dbReference type="SUPFAM" id="SSF51197">
    <property type="entry name" value="Clavaminate synthase-like"/>
    <property type="match status" value="1"/>
</dbReference>
<sequence>MPVMKNAIKFITFPFLFSFGFMVFLFTKNTINLGYAAFRYLFVLTNGRINNRLSYIIGIFKKGKATPANGILGNLSKAEIEQISAKIVADGFYEFDVKLDNELIESITRFASETGTRYVDVDKKNICYSTEKVIFDRSNPISPRYQFDASDIMQNQAVQSLVFDPTLKSVATAYLNCNPILDALAMWWSVPFGNKGASQAAQMFHFDMDRFKFIKFFFYITDVHSHNGPHCYIQNSHKGLPKAIRKDGRMTDEELSKIYSKDRFKEFTGKKGTILAVDTRGLHKGKPLKEDVRLLFQIQFSNSLFGAPFEKINLSGISELSKKVIRENKRTYQLFSEAHPSK</sequence>
<organism evidence="2 3">
    <name type="scientific">Fluviicola chungangensis</name>
    <dbReference type="NCBI Taxonomy" id="2597671"/>
    <lineage>
        <taxon>Bacteria</taxon>
        <taxon>Pseudomonadati</taxon>
        <taxon>Bacteroidota</taxon>
        <taxon>Flavobacteriia</taxon>
        <taxon>Flavobacteriales</taxon>
        <taxon>Crocinitomicaceae</taxon>
        <taxon>Fluviicola</taxon>
    </lineage>
</organism>
<feature type="transmembrane region" description="Helical" evidence="1">
    <location>
        <begin position="7"/>
        <end position="26"/>
    </location>
</feature>
<reference evidence="2 3" key="1">
    <citation type="submission" date="2019-07" db="EMBL/GenBank/DDBJ databases">
        <authorList>
            <person name="Huq M.A."/>
        </authorList>
    </citation>
    <scope>NUCLEOTIDE SEQUENCE [LARGE SCALE GENOMIC DNA]</scope>
    <source>
        <strain evidence="2 3">MAH-3</strain>
    </source>
</reference>